<gene>
    <name evidence="15" type="ORF">DGAL_LOCUS4841</name>
</gene>
<evidence type="ECO:0000256" key="6">
    <source>
        <dbReference type="ARBA" id="ARBA00022840"/>
    </source>
</evidence>
<dbReference type="FunFam" id="3.40.50.620:FF:000111">
    <property type="entry name" value="Mitochondrial isoleucyl-tRNA synthetase"/>
    <property type="match status" value="1"/>
</dbReference>
<dbReference type="InterPro" id="IPR033708">
    <property type="entry name" value="Anticodon_Ile_BEm"/>
</dbReference>
<keyword evidence="4 11" id="KW-0436">Ligase</keyword>
<dbReference type="PRINTS" id="PR00984">
    <property type="entry name" value="TRNASYNTHILE"/>
</dbReference>
<dbReference type="Gene3D" id="1.10.730.20">
    <property type="match status" value="1"/>
</dbReference>
<sequence>MTVLMFVLLSRKASSSTTVLLPKTGFPLRISSVQRKERDLWIMKKASFDQLYKWQRTNLQNNDEFILHDGPPYANGKPHMGHALNKILKDIVLRYKLLSGKLVHFVPGWDCHGLPIELKALETHNVQNSSSLEIRQTAKLFALDTIKCQKEAFSRWGVMADWDNGCYFTFTPSYVTSQLKMFCDLYDKGLVYRDYKPVYWSPSSRTALAESELEYNANHVSTSIYLKLSLQTPLPECIADSSKDAPVYLVVWTTTPWSIPANQAVCYNPDKKYCLVRYKSDKDNKYLVIALELYHCLEQLWSCHFTLIKEFCGNIFNGHYYKHPFRKIESMPLLPGYHVSTKKGTGFVHTAPAHGPDDFLVALHHKLPIVNLVDEDGKFCTKAGSDLCGNDVLDKGQEKVLQFLQNDVIFQESFTHSYPYDWRTKRPVILRASLQWFIDTDKIKTQSIEAMKNVTVVPANFEKPMLNQLASRPYWCISRQRSWGVPIPVFYQSQSPTKEAILHRDIVDKVCKLTLEKGIDQWWLMSAEDLIGKDLIKELKLSPGHIFKSMDIMDIWFDSGVSWNSVLPPGKQADFYLEGIDQFGGWFQSSLLTSVASSGSAPYKNIFVHGFVLDREGRKMSKSLGNVIDPHLILDGKEKKQPAIGIDALRWWVASHVSGNGSNVSVSTESIQQASEDVQKMRSVLRFLLGNLSGFTSAPFEQINPKTLGLTDLYMLHLLSEFVGTALSAYQEMNFRKVTSLISSFINNSVSAFYCSIVKNRLYCQSLTSEDRLSALFVLSEILDQITLIIAPILPHLMEEIEIYHPWRSENGGLFRNRKFTDIQKLDISDVDCIYPSLSIRNLVNKEIGRLNTQEWNIEISAFDCRDLQLLQMLQSEGKSHNSALCELLQVSMVTLLGKNSVDSISKEQENSYKEDCFKKIECHHFGLIQITLSKTKLAICSRCRRYTSSDGNICFSCLKVCSL</sequence>
<dbReference type="NCBIfam" id="TIGR00392">
    <property type="entry name" value="ileS"/>
    <property type="match status" value="1"/>
</dbReference>
<dbReference type="InterPro" id="IPR014729">
    <property type="entry name" value="Rossmann-like_a/b/a_fold"/>
</dbReference>
<dbReference type="PROSITE" id="PS00178">
    <property type="entry name" value="AA_TRNA_LIGASE_I"/>
    <property type="match status" value="1"/>
</dbReference>
<dbReference type="InterPro" id="IPR009008">
    <property type="entry name" value="Val/Leu/Ile-tRNA-synth_edit"/>
</dbReference>
<dbReference type="PANTHER" id="PTHR42765:SF1">
    <property type="entry name" value="ISOLEUCINE--TRNA LIGASE, MITOCHONDRIAL"/>
    <property type="match status" value="1"/>
</dbReference>
<dbReference type="GO" id="GO:0000049">
    <property type="term" value="F:tRNA binding"/>
    <property type="evidence" value="ECO:0007669"/>
    <property type="project" value="InterPro"/>
</dbReference>
<keyword evidence="12" id="KW-0732">Signal</keyword>
<accession>A0A8J2RI28</accession>
<evidence type="ECO:0000256" key="3">
    <source>
        <dbReference type="ARBA" id="ARBA00013165"/>
    </source>
</evidence>
<dbReference type="InterPro" id="IPR002300">
    <property type="entry name" value="aa-tRNA-synth_Ia"/>
</dbReference>
<evidence type="ECO:0000256" key="10">
    <source>
        <dbReference type="ARBA" id="ARBA00048359"/>
    </source>
</evidence>
<feature type="signal peptide" evidence="12">
    <location>
        <begin position="1"/>
        <end position="15"/>
    </location>
</feature>
<evidence type="ECO:0000256" key="9">
    <source>
        <dbReference type="ARBA" id="ARBA00032665"/>
    </source>
</evidence>
<evidence type="ECO:0000313" key="15">
    <source>
        <dbReference type="EMBL" id="CAH0102445.1"/>
    </source>
</evidence>
<dbReference type="CDD" id="cd07960">
    <property type="entry name" value="Anticodon_Ia_Ile_BEm"/>
    <property type="match status" value="1"/>
</dbReference>
<dbReference type="InterPro" id="IPR009080">
    <property type="entry name" value="tRNAsynth_Ia_anticodon-bd"/>
</dbReference>
<dbReference type="SUPFAM" id="SSF50677">
    <property type="entry name" value="ValRS/IleRS/LeuRS editing domain"/>
    <property type="match status" value="1"/>
</dbReference>
<dbReference type="EC" id="6.1.1.5" evidence="3"/>
<dbReference type="InterPro" id="IPR050081">
    <property type="entry name" value="Ile-tRNA_ligase"/>
</dbReference>
<organism evidence="15 16">
    <name type="scientific">Daphnia galeata</name>
    <dbReference type="NCBI Taxonomy" id="27404"/>
    <lineage>
        <taxon>Eukaryota</taxon>
        <taxon>Metazoa</taxon>
        <taxon>Ecdysozoa</taxon>
        <taxon>Arthropoda</taxon>
        <taxon>Crustacea</taxon>
        <taxon>Branchiopoda</taxon>
        <taxon>Diplostraca</taxon>
        <taxon>Cladocera</taxon>
        <taxon>Anomopoda</taxon>
        <taxon>Daphniidae</taxon>
        <taxon>Daphnia</taxon>
    </lineage>
</organism>
<evidence type="ECO:0000256" key="12">
    <source>
        <dbReference type="SAM" id="SignalP"/>
    </source>
</evidence>
<name>A0A8J2RI28_9CRUS</name>
<evidence type="ECO:0000256" key="5">
    <source>
        <dbReference type="ARBA" id="ARBA00022741"/>
    </source>
</evidence>
<comment type="catalytic activity">
    <reaction evidence="10">
        <text>tRNA(Ile) + L-isoleucine + ATP = L-isoleucyl-tRNA(Ile) + AMP + diphosphate</text>
        <dbReference type="Rhea" id="RHEA:11060"/>
        <dbReference type="Rhea" id="RHEA-COMP:9666"/>
        <dbReference type="Rhea" id="RHEA-COMP:9695"/>
        <dbReference type="ChEBI" id="CHEBI:30616"/>
        <dbReference type="ChEBI" id="CHEBI:33019"/>
        <dbReference type="ChEBI" id="CHEBI:58045"/>
        <dbReference type="ChEBI" id="CHEBI:78442"/>
        <dbReference type="ChEBI" id="CHEBI:78528"/>
        <dbReference type="ChEBI" id="CHEBI:456215"/>
        <dbReference type="EC" id="6.1.1.5"/>
    </reaction>
</comment>
<dbReference type="EMBL" id="CAKKLH010000080">
    <property type="protein sequence ID" value="CAH0102445.1"/>
    <property type="molecule type" value="Genomic_DNA"/>
</dbReference>
<comment type="similarity">
    <text evidence="2 11">Belongs to the class-I aminoacyl-tRNA synthetase family.</text>
</comment>
<dbReference type="GO" id="GO:0006428">
    <property type="term" value="P:isoleucyl-tRNA aminoacylation"/>
    <property type="evidence" value="ECO:0007669"/>
    <property type="project" value="InterPro"/>
</dbReference>
<dbReference type="FunFam" id="3.90.740.10:FF:000009">
    <property type="entry name" value="Isoleucyl-tRNA synthetase 2, mitochondrial"/>
    <property type="match status" value="1"/>
</dbReference>
<evidence type="ECO:0000256" key="11">
    <source>
        <dbReference type="RuleBase" id="RU363035"/>
    </source>
</evidence>
<keyword evidence="6 11" id="KW-0067">ATP-binding</keyword>
<evidence type="ECO:0000256" key="4">
    <source>
        <dbReference type="ARBA" id="ARBA00022598"/>
    </source>
</evidence>
<evidence type="ECO:0000256" key="1">
    <source>
        <dbReference type="ARBA" id="ARBA00004173"/>
    </source>
</evidence>
<feature type="domain" description="Methionyl/Valyl/Leucyl/Isoleucyl-tRNA synthetase anticodon-binding" evidence="14">
    <location>
        <begin position="712"/>
        <end position="802"/>
    </location>
</feature>
<comment type="subcellular location">
    <subcellularLocation>
        <location evidence="1">Mitochondrion</location>
    </subcellularLocation>
</comment>
<dbReference type="GO" id="GO:0032543">
    <property type="term" value="P:mitochondrial translation"/>
    <property type="evidence" value="ECO:0007669"/>
    <property type="project" value="TreeGrafter"/>
</dbReference>
<dbReference type="SUPFAM" id="SSF52374">
    <property type="entry name" value="Nucleotidylyl transferase"/>
    <property type="match status" value="1"/>
</dbReference>
<dbReference type="GO" id="GO:0005739">
    <property type="term" value="C:mitochondrion"/>
    <property type="evidence" value="ECO:0007669"/>
    <property type="project" value="UniProtKB-SubCell"/>
</dbReference>
<proteinExistence type="inferred from homology"/>
<feature type="domain" description="Aminoacyl-tRNA synthetase class Ia" evidence="13">
    <location>
        <begin position="49"/>
        <end position="658"/>
    </location>
</feature>
<protein>
    <recommendedName>
        <fullName evidence="3">isoleucine--tRNA ligase</fullName>
        <ecNumber evidence="3">6.1.1.5</ecNumber>
    </recommendedName>
    <alternativeName>
        <fullName evidence="9">Isoleucyl-tRNA synthetase</fullName>
    </alternativeName>
</protein>
<dbReference type="InterPro" id="IPR013155">
    <property type="entry name" value="M/V/L/I-tRNA-synth_anticd-bd"/>
</dbReference>
<evidence type="ECO:0000256" key="2">
    <source>
        <dbReference type="ARBA" id="ARBA00005594"/>
    </source>
</evidence>
<dbReference type="Gene3D" id="3.90.740.10">
    <property type="entry name" value="Valyl/Leucyl/Isoleucyl-tRNA synthetase, editing domain"/>
    <property type="match status" value="1"/>
</dbReference>
<dbReference type="AlphaFoldDB" id="A0A8J2RI28"/>
<evidence type="ECO:0000256" key="7">
    <source>
        <dbReference type="ARBA" id="ARBA00022917"/>
    </source>
</evidence>
<dbReference type="Gene3D" id="3.40.50.620">
    <property type="entry name" value="HUPs"/>
    <property type="match status" value="2"/>
</dbReference>
<dbReference type="GO" id="GO:0004822">
    <property type="term" value="F:isoleucine-tRNA ligase activity"/>
    <property type="evidence" value="ECO:0007669"/>
    <property type="project" value="UniProtKB-EC"/>
</dbReference>
<dbReference type="SUPFAM" id="SSF47323">
    <property type="entry name" value="Anticodon-binding domain of a subclass of class I aminoacyl-tRNA synthetases"/>
    <property type="match status" value="1"/>
</dbReference>
<keyword evidence="8 11" id="KW-0030">Aminoacyl-tRNA synthetase</keyword>
<dbReference type="InterPro" id="IPR001412">
    <property type="entry name" value="aa-tRNA-synth_I_CS"/>
</dbReference>
<evidence type="ECO:0000259" key="14">
    <source>
        <dbReference type="Pfam" id="PF08264"/>
    </source>
</evidence>
<evidence type="ECO:0000259" key="13">
    <source>
        <dbReference type="Pfam" id="PF00133"/>
    </source>
</evidence>
<dbReference type="Pfam" id="PF00133">
    <property type="entry name" value="tRNA-synt_1"/>
    <property type="match status" value="1"/>
</dbReference>
<dbReference type="PANTHER" id="PTHR42765">
    <property type="entry name" value="SOLEUCYL-TRNA SYNTHETASE"/>
    <property type="match status" value="1"/>
</dbReference>
<dbReference type="OrthoDB" id="10264412at2759"/>
<keyword evidence="5 11" id="KW-0547">Nucleotide-binding</keyword>
<dbReference type="Proteomes" id="UP000789390">
    <property type="component" value="Unassembled WGS sequence"/>
</dbReference>
<reference evidence="15" key="1">
    <citation type="submission" date="2021-11" db="EMBL/GenBank/DDBJ databases">
        <authorList>
            <person name="Schell T."/>
        </authorList>
    </citation>
    <scope>NUCLEOTIDE SEQUENCE</scope>
    <source>
        <strain evidence="15">M5</strain>
    </source>
</reference>
<dbReference type="InterPro" id="IPR002301">
    <property type="entry name" value="Ile-tRNA-ligase"/>
</dbReference>
<dbReference type="GO" id="GO:0005524">
    <property type="term" value="F:ATP binding"/>
    <property type="evidence" value="ECO:0007669"/>
    <property type="project" value="UniProtKB-KW"/>
</dbReference>
<keyword evidence="16" id="KW-1185">Reference proteome</keyword>
<evidence type="ECO:0000256" key="8">
    <source>
        <dbReference type="ARBA" id="ARBA00023146"/>
    </source>
</evidence>
<dbReference type="Pfam" id="PF08264">
    <property type="entry name" value="Anticodon_1"/>
    <property type="match status" value="1"/>
</dbReference>
<feature type="chain" id="PRO_5035263711" description="isoleucine--tRNA ligase" evidence="12">
    <location>
        <begin position="16"/>
        <end position="964"/>
    </location>
</feature>
<comment type="caution">
    <text evidence="15">The sequence shown here is derived from an EMBL/GenBank/DDBJ whole genome shotgun (WGS) entry which is preliminary data.</text>
</comment>
<dbReference type="GO" id="GO:0002161">
    <property type="term" value="F:aminoacyl-tRNA deacylase activity"/>
    <property type="evidence" value="ECO:0007669"/>
    <property type="project" value="InterPro"/>
</dbReference>
<keyword evidence="7 11" id="KW-0648">Protein biosynthesis</keyword>
<evidence type="ECO:0000313" key="16">
    <source>
        <dbReference type="Proteomes" id="UP000789390"/>
    </source>
</evidence>